<protein>
    <submittedName>
        <fullName evidence="3">Uncharacterized protein</fullName>
    </submittedName>
</protein>
<evidence type="ECO:0000256" key="2">
    <source>
        <dbReference type="SAM" id="Phobius"/>
    </source>
</evidence>
<keyword evidence="4" id="KW-1185">Reference proteome</keyword>
<feature type="transmembrane region" description="Helical" evidence="2">
    <location>
        <begin position="161"/>
        <end position="183"/>
    </location>
</feature>
<dbReference type="EMBL" id="MCFL01000038">
    <property type="protein sequence ID" value="ORZ33158.1"/>
    <property type="molecule type" value="Genomic_DNA"/>
</dbReference>
<gene>
    <name evidence="3" type="ORF">BCR44DRAFT_35954</name>
</gene>
<accession>A0A1Y2HEZ6</accession>
<dbReference type="Proteomes" id="UP000193411">
    <property type="component" value="Unassembled WGS sequence"/>
</dbReference>
<evidence type="ECO:0000313" key="4">
    <source>
        <dbReference type="Proteomes" id="UP000193411"/>
    </source>
</evidence>
<comment type="caution">
    <text evidence="3">The sequence shown here is derived from an EMBL/GenBank/DDBJ whole genome shotgun (WGS) entry which is preliminary data.</text>
</comment>
<name>A0A1Y2HEZ6_9FUNG</name>
<evidence type="ECO:0000256" key="1">
    <source>
        <dbReference type="SAM" id="MobiDB-lite"/>
    </source>
</evidence>
<organism evidence="3 4">
    <name type="scientific">Catenaria anguillulae PL171</name>
    <dbReference type="NCBI Taxonomy" id="765915"/>
    <lineage>
        <taxon>Eukaryota</taxon>
        <taxon>Fungi</taxon>
        <taxon>Fungi incertae sedis</taxon>
        <taxon>Blastocladiomycota</taxon>
        <taxon>Blastocladiomycetes</taxon>
        <taxon>Blastocladiales</taxon>
        <taxon>Catenariaceae</taxon>
        <taxon>Catenaria</taxon>
    </lineage>
</organism>
<keyword evidence="2" id="KW-0472">Membrane</keyword>
<reference evidence="3 4" key="1">
    <citation type="submission" date="2016-07" db="EMBL/GenBank/DDBJ databases">
        <title>Pervasive Adenine N6-methylation of Active Genes in Fungi.</title>
        <authorList>
            <consortium name="DOE Joint Genome Institute"/>
            <person name="Mondo S.J."/>
            <person name="Dannebaum R.O."/>
            <person name="Kuo R.C."/>
            <person name="Labutti K."/>
            <person name="Haridas S."/>
            <person name="Kuo A."/>
            <person name="Salamov A."/>
            <person name="Ahrendt S.R."/>
            <person name="Lipzen A."/>
            <person name="Sullivan W."/>
            <person name="Andreopoulos W.B."/>
            <person name="Clum A."/>
            <person name="Lindquist E."/>
            <person name="Daum C."/>
            <person name="Ramamoorthy G.K."/>
            <person name="Gryganskyi A."/>
            <person name="Culley D."/>
            <person name="Magnuson J.K."/>
            <person name="James T.Y."/>
            <person name="O'Malley M.A."/>
            <person name="Stajich J.E."/>
            <person name="Spatafora J.W."/>
            <person name="Visel A."/>
            <person name="Grigoriev I.V."/>
        </authorList>
    </citation>
    <scope>NUCLEOTIDE SEQUENCE [LARGE SCALE GENOMIC DNA]</scope>
    <source>
        <strain evidence="3 4">PL171</strain>
    </source>
</reference>
<feature type="transmembrane region" description="Helical" evidence="2">
    <location>
        <begin position="24"/>
        <end position="44"/>
    </location>
</feature>
<dbReference type="AlphaFoldDB" id="A0A1Y2HEZ6"/>
<keyword evidence="2" id="KW-1133">Transmembrane helix</keyword>
<evidence type="ECO:0000313" key="3">
    <source>
        <dbReference type="EMBL" id="ORZ33158.1"/>
    </source>
</evidence>
<proteinExistence type="predicted"/>
<feature type="region of interest" description="Disordered" evidence="1">
    <location>
        <begin position="194"/>
        <end position="214"/>
    </location>
</feature>
<keyword evidence="2" id="KW-0812">Transmembrane</keyword>
<sequence length="214" mass="22469">MTGWPPGNDGLVMAYSLNSSSYRAFYIMLGVSCISGLSLGLQYVKRVRAQARDAGISSLIMPTVSPSTHDAAESCIEPPASDLLPAASASTGVMLNTRTAHGGGTTGAGVAQKHIRKHKRNVQNRIKQSWFVVFWILVALGTVVGFAVIMLSSLSYDMPPLFLNAFMTLFLKVFSGSVCLSIASMTRLVSASASSAGTSGQGMPVNDASMGTVL</sequence>
<feature type="transmembrane region" description="Helical" evidence="2">
    <location>
        <begin position="129"/>
        <end position="149"/>
    </location>
</feature>